<evidence type="ECO:0000313" key="1">
    <source>
        <dbReference type="EMBL" id="KAG5409602.1"/>
    </source>
</evidence>
<keyword evidence="2" id="KW-1185">Reference proteome</keyword>
<accession>A0ABQ7NFD6</accession>
<proteinExistence type="predicted"/>
<organism evidence="1 2">
    <name type="scientific">Brassica rapa subsp. trilocularis</name>
    <dbReference type="NCBI Taxonomy" id="1813537"/>
    <lineage>
        <taxon>Eukaryota</taxon>
        <taxon>Viridiplantae</taxon>
        <taxon>Streptophyta</taxon>
        <taxon>Embryophyta</taxon>
        <taxon>Tracheophyta</taxon>
        <taxon>Spermatophyta</taxon>
        <taxon>Magnoliopsida</taxon>
        <taxon>eudicotyledons</taxon>
        <taxon>Gunneridae</taxon>
        <taxon>Pentapetalae</taxon>
        <taxon>rosids</taxon>
        <taxon>malvids</taxon>
        <taxon>Brassicales</taxon>
        <taxon>Brassicaceae</taxon>
        <taxon>Brassiceae</taxon>
        <taxon>Brassica</taxon>
    </lineage>
</organism>
<evidence type="ECO:0000313" key="2">
    <source>
        <dbReference type="Proteomes" id="UP000823674"/>
    </source>
</evidence>
<dbReference type="EMBL" id="JADBGQ010000002">
    <property type="protein sequence ID" value="KAG5409602.1"/>
    <property type="molecule type" value="Genomic_DNA"/>
</dbReference>
<comment type="caution">
    <text evidence="1">The sequence shown here is derived from an EMBL/GenBank/DDBJ whole genome shotgun (WGS) entry which is preliminary data.</text>
</comment>
<name>A0ABQ7NFD6_BRACM</name>
<reference evidence="1 2" key="1">
    <citation type="submission" date="2021-03" db="EMBL/GenBank/DDBJ databases">
        <authorList>
            <person name="King G.J."/>
            <person name="Bancroft I."/>
            <person name="Baten A."/>
            <person name="Bloomfield J."/>
            <person name="Borpatragohain P."/>
            <person name="He Z."/>
            <person name="Irish N."/>
            <person name="Irwin J."/>
            <person name="Liu K."/>
            <person name="Mauleon R.P."/>
            <person name="Moore J."/>
            <person name="Morris R."/>
            <person name="Ostergaard L."/>
            <person name="Wang B."/>
            <person name="Wells R."/>
        </authorList>
    </citation>
    <scope>NUCLEOTIDE SEQUENCE [LARGE SCALE GENOMIC DNA]</scope>
    <source>
        <strain evidence="1">R-o-18</strain>
        <tissue evidence="1">Leaf</tissue>
    </source>
</reference>
<dbReference type="Proteomes" id="UP000823674">
    <property type="component" value="Chromosome A02"/>
</dbReference>
<protein>
    <submittedName>
        <fullName evidence="1">Uncharacterized protein</fullName>
    </submittedName>
</protein>
<sequence>MNLRHIHNLPLRIQRKALGARESRIIQDAPPVLESFLHEAPMLHFNMFQGGVFHLSGITGPDGS</sequence>
<gene>
    <name evidence="1" type="primary">A02p020620.1_BraROA</name>
    <name evidence="1" type="ORF">IGI04_005921</name>
</gene>